<dbReference type="InterPro" id="IPR036873">
    <property type="entry name" value="Rhodanese-like_dom_sf"/>
</dbReference>
<dbReference type="Pfam" id="PF04264">
    <property type="entry name" value="YceI"/>
    <property type="match status" value="1"/>
</dbReference>
<accession>A0A0B5BID9</accession>
<reference evidence="2 3" key="1">
    <citation type="journal article" date="2015" name="Genome Announc.">
        <title>Complete Genome of Geobacter pickeringii G13T, a Metal-Reducing Isolate from Sedimentary Kaolin Deposits.</title>
        <authorList>
            <person name="Badalamenti J.P."/>
            <person name="Bond D.R."/>
        </authorList>
    </citation>
    <scope>NUCLEOTIDE SEQUENCE [LARGE SCALE GENOMIC DNA]</scope>
    <source>
        <strain evidence="2 3">G13</strain>
    </source>
</reference>
<dbReference type="Proteomes" id="UP000057609">
    <property type="component" value="Chromosome"/>
</dbReference>
<dbReference type="Gene3D" id="3.40.250.10">
    <property type="entry name" value="Rhodanese-like domain"/>
    <property type="match status" value="1"/>
</dbReference>
<dbReference type="SUPFAM" id="SSF52821">
    <property type="entry name" value="Rhodanese/Cell cycle control phosphatase"/>
    <property type="match status" value="1"/>
</dbReference>
<dbReference type="PANTHER" id="PTHR34406">
    <property type="entry name" value="PROTEIN YCEI"/>
    <property type="match status" value="1"/>
</dbReference>
<dbReference type="Pfam" id="PF00581">
    <property type="entry name" value="Rhodanese"/>
    <property type="match status" value="1"/>
</dbReference>
<dbReference type="AlphaFoldDB" id="A0A0B5BID9"/>
<dbReference type="InterPro" id="IPR036761">
    <property type="entry name" value="TTHA0802/YceI-like_sf"/>
</dbReference>
<dbReference type="CDD" id="cd00158">
    <property type="entry name" value="RHOD"/>
    <property type="match status" value="1"/>
</dbReference>
<dbReference type="PANTHER" id="PTHR34406:SF1">
    <property type="entry name" value="PROTEIN YCEI"/>
    <property type="match status" value="1"/>
</dbReference>
<sequence length="291" mass="31729">MMRRMGAGAVVVDVMTPEEYAAGHLAGARNACIYEIVFLDRIAEQVPDRDTDLIVYDATGTTRAADLARERLLQAGYTRVSVLAGGLTAWRDAGLPLEGGEPFVAGPELRDGSYRIDTEQSTLEWIGRNLSKRHHGRIAIQAGELAVAGGRVSAGNIVLDMATISCLDLQDPVWNAMLIRHLKSDDFFAVDRFPTASFTLTRWEARIGASPEAPQGIVTGDLTIKDVTRPVSFPAIVAPQQDGGIKAHGAFDIDRTLWNVCYGSCRLYEHLGMHLVHDTISLELFVVALRS</sequence>
<dbReference type="EMBL" id="CP009788">
    <property type="protein sequence ID" value="AJE04914.1"/>
    <property type="molecule type" value="Genomic_DNA"/>
</dbReference>
<evidence type="ECO:0000313" key="3">
    <source>
        <dbReference type="Proteomes" id="UP000057609"/>
    </source>
</evidence>
<evidence type="ECO:0000313" key="2">
    <source>
        <dbReference type="EMBL" id="AJE04914.1"/>
    </source>
</evidence>
<dbReference type="GO" id="GO:0016740">
    <property type="term" value="F:transferase activity"/>
    <property type="evidence" value="ECO:0007669"/>
    <property type="project" value="UniProtKB-KW"/>
</dbReference>
<feature type="domain" description="Rhodanese" evidence="1">
    <location>
        <begin position="5"/>
        <end position="99"/>
    </location>
</feature>
<name>A0A0B5BID9_9BACT</name>
<dbReference type="SMART" id="SM00867">
    <property type="entry name" value="YceI"/>
    <property type="match status" value="1"/>
</dbReference>
<dbReference type="PROSITE" id="PS50206">
    <property type="entry name" value="RHODANESE_3"/>
    <property type="match status" value="1"/>
</dbReference>
<gene>
    <name evidence="2" type="ORF">GPICK_11980</name>
</gene>
<dbReference type="HOGENOM" id="CLU_893299_0_0_7"/>
<dbReference type="SMART" id="SM00450">
    <property type="entry name" value="RHOD"/>
    <property type="match status" value="1"/>
</dbReference>
<dbReference type="STRING" id="345632.GPICK_11980"/>
<dbReference type="Gene3D" id="2.40.128.110">
    <property type="entry name" value="Lipid/polyisoprenoid-binding, YceI-like"/>
    <property type="match status" value="1"/>
</dbReference>
<dbReference type="KEGG" id="gpi:GPICK_11980"/>
<protein>
    <submittedName>
        <fullName evidence="2">Sulfurtransferase</fullName>
    </submittedName>
</protein>
<evidence type="ECO:0000259" key="1">
    <source>
        <dbReference type="PROSITE" id="PS50206"/>
    </source>
</evidence>
<organism evidence="2 3">
    <name type="scientific">Geobacter pickeringii</name>
    <dbReference type="NCBI Taxonomy" id="345632"/>
    <lineage>
        <taxon>Bacteria</taxon>
        <taxon>Pseudomonadati</taxon>
        <taxon>Thermodesulfobacteriota</taxon>
        <taxon>Desulfuromonadia</taxon>
        <taxon>Geobacterales</taxon>
        <taxon>Geobacteraceae</taxon>
        <taxon>Geobacter</taxon>
    </lineage>
</organism>
<proteinExistence type="predicted"/>
<keyword evidence="3" id="KW-1185">Reference proteome</keyword>
<dbReference type="InterPro" id="IPR001763">
    <property type="entry name" value="Rhodanese-like_dom"/>
</dbReference>
<dbReference type="InterPro" id="IPR007372">
    <property type="entry name" value="Lipid/polyisoprenoid-bd_YceI"/>
</dbReference>
<keyword evidence="2" id="KW-0808">Transferase</keyword>
<dbReference type="SUPFAM" id="SSF101874">
    <property type="entry name" value="YceI-like"/>
    <property type="match status" value="1"/>
</dbReference>